<evidence type="ECO:0000313" key="3">
    <source>
        <dbReference type="Proteomes" id="UP001604336"/>
    </source>
</evidence>
<name>A0ABD1Q6C1_9LAMI</name>
<accession>A0ABD1Q6C1</accession>
<feature type="region of interest" description="Disordered" evidence="1">
    <location>
        <begin position="59"/>
        <end position="105"/>
    </location>
</feature>
<evidence type="ECO:0000256" key="1">
    <source>
        <dbReference type="SAM" id="MobiDB-lite"/>
    </source>
</evidence>
<dbReference type="AlphaFoldDB" id="A0ABD1Q6C1"/>
<organism evidence="2 3">
    <name type="scientific">Abeliophyllum distichum</name>
    <dbReference type="NCBI Taxonomy" id="126358"/>
    <lineage>
        <taxon>Eukaryota</taxon>
        <taxon>Viridiplantae</taxon>
        <taxon>Streptophyta</taxon>
        <taxon>Embryophyta</taxon>
        <taxon>Tracheophyta</taxon>
        <taxon>Spermatophyta</taxon>
        <taxon>Magnoliopsida</taxon>
        <taxon>eudicotyledons</taxon>
        <taxon>Gunneridae</taxon>
        <taxon>Pentapetalae</taxon>
        <taxon>asterids</taxon>
        <taxon>lamiids</taxon>
        <taxon>Lamiales</taxon>
        <taxon>Oleaceae</taxon>
        <taxon>Forsythieae</taxon>
        <taxon>Abeliophyllum</taxon>
    </lineage>
</organism>
<gene>
    <name evidence="2" type="ORF">Adt_39806</name>
</gene>
<feature type="compositionally biased region" description="Basic and acidic residues" evidence="1">
    <location>
        <begin position="66"/>
        <end position="96"/>
    </location>
</feature>
<sequence length="164" mass="19160">MDRFSKRIVEVDKISNDAALMVVLSGLRTKMQFWWSVHEDGPATYREFLFRAEKYINAEEATSDQENEKSDQRDNIKGKEKDSKLEKKESPKKAPDFQHPGRPRPVQKFYGYHILNTSLENVLMQTKGKDILKKPVSMKASSSDLNKRKYCRYHRFAGHDTKDC</sequence>
<reference evidence="3" key="1">
    <citation type="submission" date="2024-07" db="EMBL/GenBank/DDBJ databases">
        <title>Two chromosome-level genome assemblies of Korean endemic species Abeliophyllum distichum and Forsythia ovata (Oleaceae).</title>
        <authorList>
            <person name="Jang H."/>
        </authorList>
    </citation>
    <scope>NUCLEOTIDE SEQUENCE [LARGE SCALE GENOMIC DNA]</scope>
</reference>
<comment type="caution">
    <text evidence="2">The sequence shown here is derived from an EMBL/GenBank/DDBJ whole genome shotgun (WGS) entry which is preliminary data.</text>
</comment>
<dbReference type="Proteomes" id="UP001604336">
    <property type="component" value="Unassembled WGS sequence"/>
</dbReference>
<keyword evidence="3" id="KW-1185">Reference proteome</keyword>
<dbReference type="EMBL" id="JBFOLK010000012">
    <property type="protein sequence ID" value="KAL2471670.1"/>
    <property type="molecule type" value="Genomic_DNA"/>
</dbReference>
<evidence type="ECO:0000313" key="2">
    <source>
        <dbReference type="EMBL" id="KAL2471670.1"/>
    </source>
</evidence>
<protein>
    <submittedName>
        <fullName evidence="2">Uncharacterized protein</fullName>
    </submittedName>
</protein>
<proteinExistence type="predicted"/>